<dbReference type="SUPFAM" id="SSF51419">
    <property type="entry name" value="PLP-binding barrel"/>
    <property type="match status" value="1"/>
</dbReference>
<evidence type="ECO:0000313" key="3">
    <source>
        <dbReference type="EnsemblPlants" id="AET2Gv20698800.20"/>
    </source>
</evidence>
<dbReference type="InterPro" id="IPR011078">
    <property type="entry name" value="PyrdxlP_homeostasis"/>
</dbReference>
<dbReference type="Proteomes" id="UP000015105">
    <property type="component" value="Chromosome 2D"/>
</dbReference>
<feature type="region of interest" description="Disordered" evidence="2">
    <location>
        <begin position="1"/>
        <end position="70"/>
    </location>
</feature>
<evidence type="ECO:0000313" key="4">
    <source>
        <dbReference type="Proteomes" id="UP000015105"/>
    </source>
</evidence>
<protein>
    <submittedName>
        <fullName evidence="3">Uncharacterized protein</fullName>
    </submittedName>
</protein>
<name>A0A453C1A0_AEGTS</name>
<keyword evidence="4" id="KW-1185">Reference proteome</keyword>
<organism evidence="3 4">
    <name type="scientific">Aegilops tauschii subsp. strangulata</name>
    <name type="common">Goatgrass</name>
    <dbReference type="NCBI Taxonomy" id="200361"/>
    <lineage>
        <taxon>Eukaryota</taxon>
        <taxon>Viridiplantae</taxon>
        <taxon>Streptophyta</taxon>
        <taxon>Embryophyta</taxon>
        <taxon>Tracheophyta</taxon>
        <taxon>Spermatophyta</taxon>
        <taxon>Magnoliopsida</taxon>
        <taxon>Liliopsida</taxon>
        <taxon>Poales</taxon>
        <taxon>Poaceae</taxon>
        <taxon>BOP clade</taxon>
        <taxon>Pooideae</taxon>
        <taxon>Triticodae</taxon>
        <taxon>Triticeae</taxon>
        <taxon>Triticinae</taxon>
        <taxon>Aegilops</taxon>
    </lineage>
</organism>
<dbReference type="PANTHER" id="PTHR10146:SF14">
    <property type="entry name" value="PYRIDOXAL PHOSPHATE HOMEOSTASIS PROTEIN"/>
    <property type="match status" value="1"/>
</dbReference>
<feature type="compositionally biased region" description="Gly residues" evidence="2">
    <location>
        <begin position="60"/>
        <end position="69"/>
    </location>
</feature>
<reference evidence="3" key="5">
    <citation type="journal article" date="2021" name="G3 (Bethesda)">
        <title>Aegilops tauschii genome assembly Aet v5.0 features greater sequence contiguity and improved annotation.</title>
        <authorList>
            <person name="Wang L."/>
            <person name="Zhu T."/>
            <person name="Rodriguez J.C."/>
            <person name="Deal K.R."/>
            <person name="Dubcovsky J."/>
            <person name="McGuire P.E."/>
            <person name="Lux T."/>
            <person name="Spannagl M."/>
            <person name="Mayer K.F.X."/>
            <person name="Baldrich P."/>
            <person name="Meyers B.C."/>
            <person name="Huo N."/>
            <person name="Gu Y.Q."/>
            <person name="Zhou H."/>
            <person name="Devos K.M."/>
            <person name="Bennetzen J.L."/>
            <person name="Unver T."/>
            <person name="Budak H."/>
            <person name="Gulick P.J."/>
            <person name="Galiba G."/>
            <person name="Kalapos B."/>
            <person name="Nelson D.R."/>
            <person name="Li P."/>
            <person name="You F.M."/>
            <person name="Luo M.C."/>
            <person name="Dvorak J."/>
        </authorList>
    </citation>
    <scope>NUCLEOTIDE SEQUENCE [LARGE SCALE GENOMIC DNA]</scope>
    <source>
        <strain evidence="3">cv. AL8/78</strain>
    </source>
</reference>
<proteinExistence type="predicted"/>
<sequence>SSGNGDGGSRARVLPPATRLLSPPIPNPDVSAHTPVAPTNHSDGGSGHRGGQRISCTGDGVRGGGGGRGCDASVMSRVQQVATRSGRAQESMRVVAVSKTKPVGVICGVYDADHRCFGENYVQELIGKAPQHFPLIMFRRCQTAVVVCQITRNETQLRQR</sequence>
<evidence type="ECO:0000256" key="1">
    <source>
        <dbReference type="ARBA" id="ARBA00022898"/>
    </source>
</evidence>
<evidence type="ECO:0000256" key="2">
    <source>
        <dbReference type="SAM" id="MobiDB-lite"/>
    </source>
</evidence>
<reference evidence="3" key="4">
    <citation type="submission" date="2019-03" db="UniProtKB">
        <authorList>
            <consortium name="EnsemblPlants"/>
        </authorList>
    </citation>
    <scope>IDENTIFICATION</scope>
</reference>
<dbReference type="Gene3D" id="3.20.20.10">
    <property type="entry name" value="Alanine racemase"/>
    <property type="match status" value="1"/>
</dbReference>
<reference evidence="4" key="1">
    <citation type="journal article" date="2014" name="Science">
        <title>Ancient hybridizations among the ancestral genomes of bread wheat.</title>
        <authorList>
            <consortium name="International Wheat Genome Sequencing Consortium,"/>
            <person name="Marcussen T."/>
            <person name="Sandve S.R."/>
            <person name="Heier L."/>
            <person name="Spannagl M."/>
            <person name="Pfeifer M."/>
            <person name="Jakobsen K.S."/>
            <person name="Wulff B.B."/>
            <person name="Steuernagel B."/>
            <person name="Mayer K.F."/>
            <person name="Olsen O.A."/>
        </authorList>
    </citation>
    <scope>NUCLEOTIDE SEQUENCE [LARGE SCALE GENOMIC DNA]</scope>
    <source>
        <strain evidence="4">cv. AL8/78</strain>
    </source>
</reference>
<dbReference type="PANTHER" id="PTHR10146">
    <property type="entry name" value="PROLINE SYNTHETASE CO-TRANSCRIBED BACTERIAL HOMOLOG PROTEIN"/>
    <property type="match status" value="1"/>
</dbReference>
<dbReference type="EnsemblPlants" id="AET2Gv20698800.20">
    <property type="protein sequence ID" value="AET2Gv20698800.20"/>
    <property type="gene ID" value="AET2Gv20698800"/>
</dbReference>
<dbReference type="Gramene" id="AET2Gv20698800.20">
    <property type="protein sequence ID" value="AET2Gv20698800.20"/>
    <property type="gene ID" value="AET2Gv20698800"/>
</dbReference>
<dbReference type="GO" id="GO:0030170">
    <property type="term" value="F:pyridoxal phosphate binding"/>
    <property type="evidence" value="ECO:0007669"/>
    <property type="project" value="InterPro"/>
</dbReference>
<accession>A0A453C1A0</accession>
<keyword evidence="1" id="KW-0663">Pyridoxal phosphate</keyword>
<reference evidence="3" key="3">
    <citation type="journal article" date="2017" name="Nature">
        <title>Genome sequence of the progenitor of the wheat D genome Aegilops tauschii.</title>
        <authorList>
            <person name="Luo M.C."/>
            <person name="Gu Y.Q."/>
            <person name="Puiu D."/>
            <person name="Wang H."/>
            <person name="Twardziok S.O."/>
            <person name="Deal K.R."/>
            <person name="Huo N."/>
            <person name="Zhu T."/>
            <person name="Wang L."/>
            <person name="Wang Y."/>
            <person name="McGuire P.E."/>
            <person name="Liu S."/>
            <person name="Long H."/>
            <person name="Ramasamy R.K."/>
            <person name="Rodriguez J.C."/>
            <person name="Van S.L."/>
            <person name="Yuan L."/>
            <person name="Wang Z."/>
            <person name="Xia Z."/>
            <person name="Xiao L."/>
            <person name="Anderson O.D."/>
            <person name="Ouyang S."/>
            <person name="Liang Y."/>
            <person name="Zimin A.V."/>
            <person name="Pertea G."/>
            <person name="Qi P."/>
            <person name="Bennetzen J.L."/>
            <person name="Dai X."/>
            <person name="Dawson M.W."/>
            <person name="Muller H.G."/>
            <person name="Kugler K."/>
            <person name="Rivarola-Duarte L."/>
            <person name="Spannagl M."/>
            <person name="Mayer K.F.X."/>
            <person name="Lu F.H."/>
            <person name="Bevan M.W."/>
            <person name="Leroy P."/>
            <person name="Li P."/>
            <person name="You F.M."/>
            <person name="Sun Q."/>
            <person name="Liu Z."/>
            <person name="Lyons E."/>
            <person name="Wicker T."/>
            <person name="Salzberg S.L."/>
            <person name="Devos K.M."/>
            <person name="Dvorak J."/>
        </authorList>
    </citation>
    <scope>NUCLEOTIDE SEQUENCE [LARGE SCALE GENOMIC DNA]</scope>
    <source>
        <strain evidence="3">cv. AL8/78</strain>
    </source>
</reference>
<dbReference type="InterPro" id="IPR029066">
    <property type="entry name" value="PLP-binding_barrel"/>
</dbReference>
<reference evidence="4" key="2">
    <citation type="journal article" date="2017" name="Nat. Plants">
        <title>The Aegilops tauschii genome reveals multiple impacts of transposons.</title>
        <authorList>
            <person name="Zhao G."/>
            <person name="Zou C."/>
            <person name="Li K."/>
            <person name="Wang K."/>
            <person name="Li T."/>
            <person name="Gao L."/>
            <person name="Zhang X."/>
            <person name="Wang H."/>
            <person name="Yang Z."/>
            <person name="Liu X."/>
            <person name="Jiang W."/>
            <person name="Mao L."/>
            <person name="Kong X."/>
            <person name="Jiao Y."/>
            <person name="Jia J."/>
        </authorList>
    </citation>
    <scope>NUCLEOTIDE SEQUENCE [LARGE SCALE GENOMIC DNA]</scope>
    <source>
        <strain evidence="4">cv. AL8/78</strain>
    </source>
</reference>
<dbReference type="AlphaFoldDB" id="A0A453C1A0"/>
<dbReference type="STRING" id="200361.A0A453C1A0"/>